<feature type="compositionally biased region" description="Basic and acidic residues" evidence="1">
    <location>
        <begin position="312"/>
        <end position="326"/>
    </location>
</feature>
<dbReference type="Proteomes" id="UP001465668">
    <property type="component" value="Unassembled WGS sequence"/>
</dbReference>
<feature type="region of interest" description="Disordered" evidence="1">
    <location>
        <begin position="296"/>
        <end position="336"/>
    </location>
</feature>
<organism evidence="3 4">
    <name type="scientific">Seiridium cardinale</name>
    <dbReference type="NCBI Taxonomy" id="138064"/>
    <lineage>
        <taxon>Eukaryota</taxon>
        <taxon>Fungi</taxon>
        <taxon>Dikarya</taxon>
        <taxon>Ascomycota</taxon>
        <taxon>Pezizomycotina</taxon>
        <taxon>Sordariomycetes</taxon>
        <taxon>Xylariomycetidae</taxon>
        <taxon>Amphisphaeriales</taxon>
        <taxon>Sporocadaceae</taxon>
        <taxon>Seiridium</taxon>
    </lineage>
</organism>
<keyword evidence="2" id="KW-1133">Transmembrane helix</keyword>
<feature type="transmembrane region" description="Helical" evidence="2">
    <location>
        <begin position="107"/>
        <end position="130"/>
    </location>
</feature>
<feature type="compositionally biased region" description="Low complexity" evidence="1">
    <location>
        <begin position="194"/>
        <end position="203"/>
    </location>
</feature>
<sequence length="399" mass="42109">MSIAPDDRWPSSTTTETPRVTSGVGAPVTAEGSDTIETGTTTGTETFTVPITTSSTDDSVTTSTSSVDDSVTTPPTTAVSITVSPAATSSISSQPNGTNAGGLPQTATAGIIAGSTIAALVIFTIIFLLYRRRRQVKRMSSYRDTFGDDEKDRSSHSQSAGGHGSGDVFAPFGGNDHTLSLSRGERATDADADGSVSSRVGRVNSFEDYQPLDSMPPSTFTSSKGHHNNPKTLKDRGLSVEDPFISPVSQQSTGTALSGESICHKNAIVEDKPEKNPVQLDSRPVYFELDLAATKETKAAEQPIPSPKTPKTARDACHEASSDKSESPGPGDFPNVIKDAQEQKLTRVPNSVLTVVSVGSKGQLPRPGSHENPSPLRATMNASADDVKRNRHVASWTHW</sequence>
<reference evidence="3 4" key="1">
    <citation type="submission" date="2024-02" db="EMBL/GenBank/DDBJ databases">
        <title>First draft genome assembly of two strains of Seiridium cardinale.</title>
        <authorList>
            <person name="Emiliani G."/>
            <person name="Scali E."/>
        </authorList>
    </citation>
    <scope>NUCLEOTIDE SEQUENCE [LARGE SCALE GENOMIC DNA]</scope>
    <source>
        <strain evidence="3 4">BM-138-000479</strain>
    </source>
</reference>
<dbReference type="CDD" id="cd12087">
    <property type="entry name" value="TM_EGFR-like"/>
    <property type="match status" value="1"/>
</dbReference>
<keyword evidence="2" id="KW-0812">Transmembrane</keyword>
<accession>A0ABR2Y3Y3</accession>
<evidence type="ECO:0000313" key="4">
    <source>
        <dbReference type="Proteomes" id="UP001465668"/>
    </source>
</evidence>
<evidence type="ECO:0000256" key="1">
    <source>
        <dbReference type="SAM" id="MobiDB-lite"/>
    </source>
</evidence>
<feature type="compositionally biased region" description="Low complexity" evidence="1">
    <location>
        <begin position="35"/>
        <end position="75"/>
    </location>
</feature>
<feature type="compositionally biased region" description="Basic and acidic residues" evidence="1">
    <location>
        <begin position="145"/>
        <end position="155"/>
    </location>
</feature>
<evidence type="ECO:0000256" key="2">
    <source>
        <dbReference type="SAM" id="Phobius"/>
    </source>
</evidence>
<proteinExistence type="predicted"/>
<comment type="caution">
    <text evidence="3">The sequence shown here is derived from an EMBL/GenBank/DDBJ whole genome shotgun (WGS) entry which is preliminary data.</text>
</comment>
<feature type="region of interest" description="Disordered" evidence="1">
    <location>
        <begin position="358"/>
        <end position="385"/>
    </location>
</feature>
<feature type="compositionally biased region" description="Polar residues" evidence="1">
    <location>
        <begin position="10"/>
        <end position="20"/>
    </location>
</feature>
<evidence type="ECO:0000313" key="3">
    <source>
        <dbReference type="EMBL" id="KAK9780789.1"/>
    </source>
</evidence>
<feature type="region of interest" description="Disordered" evidence="1">
    <location>
        <begin position="144"/>
        <end position="230"/>
    </location>
</feature>
<keyword evidence="2" id="KW-0472">Membrane</keyword>
<gene>
    <name evidence="3" type="ORF">SCAR479_01975</name>
</gene>
<dbReference type="EMBL" id="JARVKM010000005">
    <property type="protein sequence ID" value="KAK9780789.1"/>
    <property type="molecule type" value="Genomic_DNA"/>
</dbReference>
<name>A0ABR2Y3Y3_9PEZI</name>
<protein>
    <submittedName>
        <fullName evidence="3">Uncharacterized protein</fullName>
    </submittedName>
</protein>
<keyword evidence="4" id="KW-1185">Reference proteome</keyword>
<feature type="region of interest" description="Disordered" evidence="1">
    <location>
        <begin position="1"/>
        <end position="75"/>
    </location>
</feature>